<dbReference type="AlphaFoldDB" id="A1VVE4"/>
<dbReference type="PANTHER" id="PTHR34301:SF8">
    <property type="entry name" value="ATPASE DOMAIN-CONTAINING PROTEIN"/>
    <property type="match status" value="1"/>
</dbReference>
<proteinExistence type="predicted"/>
<name>A1VVE4_POLNA</name>
<dbReference type="SUPFAM" id="SSF52540">
    <property type="entry name" value="P-loop containing nucleoside triphosphate hydrolases"/>
    <property type="match status" value="1"/>
</dbReference>
<reference evidence="2" key="1">
    <citation type="journal article" date="2009" name="Environ. Microbiol.">
        <title>The genome of Polaromonas naphthalenivorans strain CJ2, isolated from coal tar-contaminated sediment, reveals physiological and metabolic versatility and evolution through extensive horizontal gene transfer.</title>
        <authorList>
            <person name="Yagi J.M."/>
            <person name="Sims D."/>
            <person name="Brettin T."/>
            <person name="Bruce D."/>
            <person name="Madsen E.L."/>
        </authorList>
    </citation>
    <scope>NUCLEOTIDE SEQUENCE [LARGE SCALE GENOMIC DNA]</scope>
    <source>
        <strain evidence="2">CJ2</strain>
        <plasmid evidence="2">Plasmid pPNAP01</plasmid>
    </source>
</reference>
<keyword evidence="1" id="KW-0614">Plasmid</keyword>
<sequence>MIAPASSQWHFPRPALAQAYLASLNLGLSSARGLFARRRMGKTEFLVEDFMPAARAGGYSCAYVNLWELKSDPATALVLALHQAIEPKSFAKVWERLNTPISKIKASGKFAGMAEAGVEAELGNRHQVAGTLLMQAMAEFDKYKKSLVLIIDEAQVLAAAENSVFAHALRAALDIRKDRLKVLFAGSSETTLRRMFGRASEPFYNWAALEPFPLLGVEFVAFMVDKVAQISRFPLPLPDALQAFDALKQTPLFFRDYVERYLTHPFEGTQGALDFTRAKAFNDGEFEKQWKDLLPADQILLALIARDTSDLQGLEVRTTVGARLGIEKPVPAGAVQNSLRRLVDKSVITRMDRGAYRIEDEAFADWVRHQD</sequence>
<evidence type="ECO:0000313" key="1">
    <source>
        <dbReference type="EMBL" id="ABM39622.1"/>
    </source>
</evidence>
<dbReference type="PANTHER" id="PTHR34301">
    <property type="entry name" value="DNA-BINDING PROTEIN-RELATED"/>
    <property type="match status" value="1"/>
</dbReference>
<protein>
    <recommendedName>
        <fullName evidence="3">ATPase</fullName>
    </recommendedName>
</protein>
<dbReference type="OrthoDB" id="8576717at2"/>
<dbReference type="HOGENOM" id="CLU_043775_0_0_4"/>
<dbReference type="Proteomes" id="UP000000644">
    <property type="component" value="Plasmid pPNAP01"/>
</dbReference>
<organism evidence="1 2">
    <name type="scientific">Polaromonas naphthalenivorans (strain CJ2)</name>
    <dbReference type="NCBI Taxonomy" id="365044"/>
    <lineage>
        <taxon>Bacteria</taxon>
        <taxon>Pseudomonadati</taxon>
        <taxon>Pseudomonadota</taxon>
        <taxon>Betaproteobacteria</taxon>
        <taxon>Burkholderiales</taxon>
        <taxon>Comamonadaceae</taxon>
        <taxon>Polaromonas</taxon>
    </lineage>
</organism>
<gene>
    <name evidence="1" type="ordered locus">Pnap_4340</name>
</gene>
<accession>A1VVE4</accession>
<evidence type="ECO:0008006" key="3">
    <source>
        <dbReference type="Google" id="ProtNLM"/>
    </source>
</evidence>
<evidence type="ECO:0000313" key="2">
    <source>
        <dbReference type="Proteomes" id="UP000000644"/>
    </source>
</evidence>
<geneLocation type="plasmid" evidence="1 2">
    <name>pPNAP01</name>
</geneLocation>
<dbReference type="InterPro" id="IPR027417">
    <property type="entry name" value="P-loop_NTPase"/>
</dbReference>
<dbReference type="KEGG" id="pna:Pnap_4340"/>
<dbReference type="EMBL" id="CP000530">
    <property type="protein sequence ID" value="ABM39622.1"/>
    <property type="molecule type" value="Genomic_DNA"/>
</dbReference>
<keyword evidence="2" id="KW-1185">Reference proteome</keyword>
<dbReference type="Gene3D" id="3.40.50.300">
    <property type="entry name" value="P-loop containing nucleotide triphosphate hydrolases"/>
    <property type="match status" value="1"/>
</dbReference>